<dbReference type="SUPFAM" id="SSF50249">
    <property type="entry name" value="Nucleic acid-binding proteins"/>
    <property type="match status" value="1"/>
</dbReference>
<feature type="domain" description="RNB" evidence="1">
    <location>
        <begin position="272"/>
        <end position="556"/>
    </location>
</feature>
<dbReference type="OrthoDB" id="9764149at2"/>
<dbReference type="Proteomes" id="UP000427769">
    <property type="component" value="Chromosome"/>
</dbReference>
<dbReference type="AlphaFoldDB" id="A0A5K7Z3E2"/>
<dbReference type="GO" id="GO:0000932">
    <property type="term" value="C:P-body"/>
    <property type="evidence" value="ECO:0007669"/>
    <property type="project" value="TreeGrafter"/>
</dbReference>
<keyword evidence="3" id="KW-1185">Reference proteome</keyword>
<proteinExistence type="predicted"/>
<evidence type="ECO:0000313" key="2">
    <source>
        <dbReference type="EMBL" id="BBO75498.1"/>
    </source>
</evidence>
<dbReference type="InterPro" id="IPR001900">
    <property type="entry name" value="RNase_II/R"/>
</dbReference>
<dbReference type="PANTHER" id="PTHR23355:SF42">
    <property type="entry name" value="RIBONUCLEASE II, CHLOROPLASTIC_MITOCHONDRIAL"/>
    <property type="match status" value="1"/>
</dbReference>
<dbReference type="SMART" id="SM00955">
    <property type="entry name" value="RNB"/>
    <property type="match status" value="1"/>
</dbReference>
<sequence>MESGEVVEYIDNNKIICSVVMESGNQKLKLFTENDREVKVSAQRLSHRGKTKLPLITDRHRMATSLKNLSAARQAIAETIQIHELWEILNQEEDWIDLEIMTGLCFPDSSDDDHQSAVIRAMFKSRRYFKFKPDRFLPHTEDQVAEIIALEQKAAREQRLIDVGAAWVRSTLSGSVVEPGVDHRELTEILKDFYLFEKDSPRCEIARALVKKVQLKSPEAVFDHLVAVGAWSADENLDLLRYRIPTDFSQPVIEKAQSLRIPTEEDLKASGRVDLTHLATLTIDGQSTLDFDDALSVEPRDGHVLVGIHISDVAQSVKKGHPLDAEARARGSSIYMPDQRISMMPPVLAENRLSLKKDCIRPAISTMVKIDPRGEIVSYDIFASIIRVKHQLSYYEANGNAEQAETINCLYDIATRFREKRLGQGALQITLPEINIWLDDTGAPVINRVNRESPGRLLIAEMMILSNWLAARFLTEKKIPAVFRSQPKPKDRILKNGPGTLFQNWMQRKLLNRFALRPEPDRHCGLGLDAYVTASSPIRKYFDLVTQRQIRAALGLEKAYTRTEIEEIIDRLSRPMADIGRVQYRRNRYWLLKYLEGRVGEKEEAIVLQRRRNGYAILLKAYMIECTLPQSSGIDLKAENLIRVTIQHVNARRNILSVFLG</sequence>
<dbReference type="Pfam" id="PF23161">
    <property type="entry name" value="HTH_RNase_II"/>
    <property type="match status" value="1"/>
</dbReference>
<accession>A0A5K7Z3E2</accession>
<dbReference type="GO" id="GO:0003723">
    <property type="term" value="F:RNA binding"/>
    <property type="evidence" value="ECO:0007669"/>
    <property type="project" value="InterPro"/>
</dbReference>
<gene>
    <name evidence="2" type="ORF">DSCW_29150</name>
</gene>
<dbReference type="GO" id="GO:0000175">
    <property type="term" value="F:3'-5'-RNA exonuclease activity"/>
    <property type="evidence" value="ECO:0007669"/>
    <property type="project" value="TreeGrafter"/>
</dbReference>
<dbReference type="InterPro" id="IPR012340">
    <property type="entry name" value="NA-bd_OB-fold"/>
</dbReference>
<dbReference type="KEGG" id="dwd:DSCW_29150"/>
<dbReference type="InterPro" id="IPR050180">
    <property type="entry name" value="RNR_Ribonuclease"/>
</dbReference>
<protein>
    <submittedName>
        <fullName evidence="2">Ribonuclease</fullName>
    </submittedName>
</protein>
<evidence type="ECO:0000313" key="3">
    <source>
        <dbReference type="Proteomes" id="UP000427769"/>
    </source>
</evidence>
<dbReference type="EMBL" id="AP021875">
    <property type="protein sequence ID" value="BBO75498.1"/>
    <property type="molecule type" value="Genomic_DNA"/>
</dbReference>
<reference evidence="2 3" key="1">
    <citation type="submission" date="2019-11" db="EMBL/GenBank/DDBJ databases">
        <title>Comparative genomics of hydrocarbon-degrading Desulfosarcina strains.</title>
        <authorList>
            <person name="Watanabe M."/>
            <person name="Kojima H."/>
            <person name="Fukui M."/>
        </authorList>
    </citation>
    <scope>NUCLEOTIDE SEQUENCE [LARGE SCALE GENOMIC DNA]</scope>
    <source>
        <strain evidence="2 3">PP31</strain>
    </source>
</reference>
<dbReference type="PANTHER" id="PTHR23355">
    <property type="entry name" value="RIBONUCLEASE"/>
    <property type="match status" value="1"/>
</dbReference>
<dbReference type="GO" id="GO:0006402">
    <property type="term" value="P:mRNA catabolic process"/>
    <property type="evidence" value="ECO:0007669"/>
    <property type="project" value="TreeGrafter"/>
</dbReference>
<dbReference type="InterPro" id="IPR056404">
    <property type="entry name" value="HTH_RNase_II"/>
</dbReference>
<dbReference type="Pfam" id="PF00773">
    <property type="entry name" value="RNB"/>
    <property type="match status" value="1"/>
</dbReference>
<name>A0A5K7Z3E2_9BACT</name>
<organism evidence="2 3">
    <name type="scientific">Desulfosarcina widdelii</name>
    <dbReference type="NCBI Taxonomy" id="947919"/>
    <lineage>
        <taxon>Bacteria</taxon>
        <taxon>Pseudomonadati</taxon>
        <taxon>Thermodesulfobacteriota</taxon>
        <taxon>Desulfobacteria</taxon>
        <taxon>Desulfobacterales</taxon>
        <taxon>Desulfosarcinaceae</taxon>
        <taxon>Desulfosarcina</taxon>
    </lineage>
</organism>
<evidence type="ECO:0000259" key="1">
    <source>
        <dbReference type="SMART" id="SM00955"/>
    </source>
</evidence>